<protein>
    <recommendedName>
        <fullName evidence="1">Polymerase nucleotidyl transferase domain-containing protein</fullName>
    </recommendedName>
</protein>
<comment type="caution">
    <text evidence="2">The sequence shown here is derived from an EMBL/GenBank/DDBJ whole genome shotgun (WGS) entry which is preliminary data.</text>
</comment>
<dbReference type="CDD" id="cd05403">
    <property type="entry name" value="NT_KNTase_like"/>
    <property type="match status" value="1"/>
</dbReference>
<dbReference type="Proteomes" id="UP000436284">
    <property type="component" value="Unassembled WGS sequence"/>
</dbReference>
<dbReference type="Gene3D" id="3.30.460.10">
    <property type="entry name" value="Beta Polymerase, domain 2"/>
    <property type="match status" value="1"/>
</dbReference>
<dbReference type="Pfam" id="PF01909">
    <property type="entry name" value="NTP_transf_2"/>
    <property type="match status" value="1"/>
</dbReference>
<feature type="domain" description="Polymerase nucleotidyl transferase" evidence="1">
    <location>
        <begin position="33"/>
        <end position="97"/>
    </location>
</feature>
<dbReference type="GO" id="GO:0016779">
    <property type="term" value="F:nucleotidyltransferase activity"/>
    <property type="evidence" value="ECO:0007669"/>
    <property type="project" value="InterPro"/>
</dbReference>
<proteinExistence type="predicted"/>
<accession>A0A6N8TVR9</accession>
<reference evidence="2 3" key="1">
    <citation type="submission" date="2019-12" db="EMBL/GenBank/DDBJ databases">
        <title>Salinicoccus cyprini sp. nov., isolated from gastro-intestinal tract of mirror carp, Cyprinus carpio var. specularis, collected from Gobind Sagar Reservoir, Himachal Pradesh, India.</title>
        <authorList>
            <person name="Talwar C."/>
            <person name="Singh A.K."/>
            <person name="Lal R."/>
            <person name="Negi R.K."/>
        </authorList>
    </citation>
    <scope>NUCLEOTIDE SEQUENCE [LARGE SCALE GENOMIC DNA]</scope>
    <source>
        <strain evidence="2 3">J-82</strain>
    </source>
</reference>
<sequence>MGFKSRHSERDSNLPKSREIILSRAMEDLTADPDVLAVYLGGSLAKGDYDNYSDIDLHTIVAPGKRVEFIKNKRVRAERWGNILFHEDANPLGPVVVTHYIPFIKVDSWYHAPEEIVPSIWLKGVDVLHDPKGIISNTIKESSNISYILSTQEVEVWKSKILAFAHETYRAVMREEIYHAESNLDKMRWLVVLGWYMEEERHFDASYGSWSKIEGRRSILNERQLTLLRKWKCGKVEAEIMNVLVGMTPEILRLNEVLSEKVEIKTDQEQFKSILEMSH</sequence>
<evidence type="ECO:0000313" key="3">
    <source>
        <dbReference type="Proteomes" id="UP000436284"/>
    </source>
</evidence>
<name>A0A6N8TVR9_9STAP</name>
<evidence type="ECO:0000313" key="2">
    <source>
        <dbReference type="EMBL" id="MXQ50018.1"/>
    </source>
</evidence>
<dbReference type="AlphaFoldDB" id="A0A6N8TVR9"/>
<dbReference type="OrthoDB" id="2427280at2"/>
<dbReference type="InterPro" id="IPR043519">
    <property type="entry name" value="NT_sf"/>
</dbReference>
<evidence type="ECO:0000259" key="1">
    <source>
        <dbReference type="Pfam" id="PF01909"/>
    </source>
</evidence>
<dbReference type="SUPFAM" id="SSF81301">
    <property type="entry name" value="Nucleotidyltransferase"/>
    <property type="match status" value="1"/>
</dbReference>
<dbReference type="EMBL" id="WUUK01000001">
    <property type="protein sequence ID" value="MXQ50018.1"/>
    <property type="molecule type" value="Genomic_DNA"/>
</dbReference>
<keyword evidence="3" id="KW-1185">Reference proteome</keyword>
<organism evidence="2 3">
    <name type="scientific">Salinicoccus hispanicus</name>
    <dbReference type="NCBI Taxonomy" id="157225"/>
    <lineage>
        <taxon>Bacteria</taxon>
        <taxon>Bacillati</taxon>
        <taxon>Bacillota</taxon>
        <taxon>Bacilli</taxon>
        <taxon>Bacillales</taxon>
        <taxon>Staphylococcaceae</taxon>
        <taxon>Salinicoccus</taxon>
    </lineage>
</organism>
<gene>
    <name evidence="2" type="ORF">GQ671_01725</name>
</gene>
<dbReference type="InterPro" id="IPR002934">
    <property type="entry name" value="Polymerase_NTP_transf_dom"/>
</dbReference>